<evidence type="ECO:0000313" key="3">
    <source>
        <dbReference type="Proteomes" id="UP000256970"/>
    </source>
</evidence>
<dbReference type="InterPro" id="IPR045864">
    <property type="entry name" value="aa-tRNA-synth_II/BPL/LPL"/>
</dbReference>
<keyword evidence="3" id="KW-1185">Reference proteome</keyword>
<reference evidence="2 3" key="1">
    <citation type="submission" date="2016-10" db="EMBL/GenBank/DDBJ databases">
        <authorList>
            <person name="Cai Z."/>
        </authorList>
    </citation>
    <scope>NUCLEOTIDE SEQUENCE [LARGE SCALE GENOMIC DNA]</scope>
</reference>
<evidence type="ECO:0000259" key="1">
    <source>
        <dbReference type="PROSITE" id="PS51733"/>
    </source>
</evidence>
<sequence length="251" mass="29128">MAPRPIVKLLRLARFPILQQLQLEEALLRATKCNWFLVNDGTPRHSIVMGISGRVNELINVQQAQKQQLQVIKRFTGGGTVVVDHNTVFTSLIMQEGALQGLECYPVPIMRWTESFYMDVFRKHGEFKLQEHDYVFGEHKFGGNAQAITNKRWLHHTSFLWDFDPANMAALQQPAKQPSYRQGREHGSFLMRLQERLPSRQQFVQELQDNADQHFELREVSLQEASQALQRQYLKNNKVIDLAAHVQQPQQ</sequence>
<feature type="domain" description="BPL/LPL catalytic" evidence="1">
    <location>
        <begin position="28"/>
        <end position="215"/>
    </location>
</feature>
<dbReference type="PROSITE" id="PS51733">
    <property type="entry name" value="BPL_LPL_CATALYTIC"/>
    <property type="match status" value="1"/>
</dbReference>
<dbReference type="PANTHER" id="PTHR43506">
    <property type="entry name" value="BIOTIN/LIPOATE A/B PROTEIN LIGASE FAMILY"/>
    <property type="match status" value="1"/>
</dbReference>
<dbReference type="PANTHER" id="PTHR43506:SF1">
    <property type="entry name" value="BPL_LPL CATALYTIC DOMAIN-CONTAINING PROTEIN"/>
    <property type="match status" value="1"/>
</dbReference>
<dbReference type="AlphaFoldDB" id="A0A383W0V7"/>
<dbReference type="STRING" id="3088.A0A383W0V7"/>
<dbReference type="Pfam" id="PF21948">
    <property type="entry name" value="LplA-B_cat"/>
    <property type="match status" value="1"/>
</dbReference>
<dbReference type="EMBL" id="FNXT01001009">
    <property type="protein sequence ID" value="SZX70769.1"/>
    <property type="molecule type" value="Genomic_DNA"/>
</dbReference>
<dbReference type="InterPro" id="IPR004143">
    <property type="entry name" value="BPL_LPL_catalytic"/>
</dbReference>
<organism evidence="2 3">
    <name type="scientific">Tetradesmus obliquus</name>
    <name type="common">Green alga</name>
    <name type="synonym">Acutodesmus obliquus</name>
    <dbReference type="NCBI Taxonomy" id="3088"/>
    <lineage>
        <taxon>Eukaryota</taxon>
        <taxon>Viridiplantae</taxon>
        <taxon>Chlorophyta</taxon>
        <taxon>core chlorophytes</taxon>
        <taxon>Chlorophyceae</taxon>
        <taxon>CS clade</taxon>
        <taxon>Sphaeropleales</taxon>
        <taxon>Scenedesmaceae</taxon>
        <taxon>Tetradesmus</taxon>
    </lineage>
</organism>
<dbReference type="SUPFAM" id="SSF55681">
    <property type="entry name" value="Class II aaRS and biotin synthetases"/>
    <property type="match status" value="1"/>
</dbReference>
<dbReference type="Gene3D" id="3.30.930.10">
    <property type="entry name" value="Bira Bifunctional Protein, Domain 2"/>
    <property type="match status" value="1"/>
</dbReference>
<name>A0A383W0V7_TETOB</name>
<dbReference type="Proteomes" id="UP000256970">
    <property type="component" value="Unassembled WGS sequence"/>
</dbReference>
<dbReference type="InterPro" id="IPR053264">
    <property type="entry name" value="Lipoate-ligase_2_inactive"/>
</dbReference>
<gene>
    <name evidence="2" type="ORF">BQ4739_LOCUS10946</name>
</gene>
<evidence type="ECO:0000313" key="2">
    <source>
        <dbReference type="EMBL" id="SZX70769.1"/>
    </source>
</evidence>
<proteinExistence type="predicted"/>
<protein>
    <recommendedName>
        <fullName evidence="1">BPL/LPL catalytic domain-containing protein</fullName>
    </recommendedName>
</protein>
<accession>A0A383W0V7</accession>